<dbReference type="Pfam" id="PF05168">
    <property type="entry name" value="HEPN"/>
    <property type="match status" value="1"/>
</dbReference>
<organism evidence="2 3">
    <name type="scientific">Anaerobaca lacustris</name>
    <dbReference type="NCBI Taxonomy" id="3044600"/>
    <lineage>
        <taxon>Bacteria</taxon>
        <taxon>Pseudomonadati</taxon>
        <taxon>Planctomycetota</taxon>
        <taxon>Phycisphaerae</taxon>
        <taxon>Sedimentisphaerales</taxon>
        <taxon>Anaerobacaceae</taxon>
        <taxon>Anaerobaca</taxon>
    </lineage>
</organism>
<evidence type="ECO:0000259" key="1">
    <source>
        <dbReference type="PROSITE" id="PS50910"/>
    </source>
</evidence>
<dbReference type="InterPro" id="IPR007842">
    <property type="entry name" value="HEPN_dom"/>
</dbReference>
<protein>
    <submittedName>
        <fullName evidence="2">HEPN domain-containing protein</fullName>
    </submittedName>
</protein>
<dbReference type="Gene3D" id="1.20.120.330">
    <property type="entry name" value="Nucleotidyltransferases domain 2"/>
    <property type="match status" value="1"/>
</dbReference>
<feature type="domain" description="HEPN" evidence="1">
    <location>
        <begin position="13"/>
        <end position="123"/>
    </location>
</feature>
<reference evidence="2" key="1">
    <citation type="submission" date="2023-05" db="EMBL/GenBank/DDBJ databases">
        <title>Anaerotaeda fermentans gen. nov., sp. nov., a novel anaerobic planctomycete of the new family within the order Sedimentisphaerales isolated from Taman Peninsula, Russia.</title>
        <authorList>
            <person name="Khomyakova M.A."/>
            <person name="Merkel A.Y."/>
            <person name="Slobodkin A.I."/>
        </authorList>
    </citation>
    <scope>NUCLEOTIDE SEQUENCE</scope>
    <source>
        <strain evidence="2">M17dextr</strain>
    </source>
</reference>
<dbReference type="AlphaFoldDB" id="A0AAW6U4W7"/>
<evidence type="ECO:0000313" key="3">
    <source>
        <dbReference type="Proteomes" id="UP001431776"/>
    </source>
</evidence>
<dbReference type="PROSITE" id="PS50910">
    <property type="entry name" value="HEPN"/>
    <property type="match status" value="1"/>
</dbReference>
<dbReference type="EMBL" id="JASCXX010000040">
    <property type="protein sequence ID" value="MDI6451574.1"/>
    <property type="molecule type" value="Genomic_DNA"/>
</dbReference>
<comment type="caution">
    <text evidence="2">The sequence shown here is derived from an EMBL/GenBank/DDBJ whole genome shotgun (WGS) entry which is preliminary data.</text>
</comment>
<evidence type="ECO:0000313" key="2">
    <source>
        <dbReference type="EMBL" id="MDI6451574.1"/>
    </source>
</evidence>
<dbReference type="Proteomes" id="UP001431776">
    <property type="component" value="Unassembled WGS sequence"/>
</dbReference>
<proteinExistence type="predicted"/>
<dbReference type="SUPFAM" id="SSF81593">
    <property type="entry name" value="Nucleotidyltransferase substrate binding subunit/domain"/>
    <property type="match status" value="1"/>
</dbReference>
<keyword evidence="3" id="KW-1185">Reference proteome</keyword>
<sequence>MSPPEMPRELLALARRDYEAALILAHAENPQKDAAGFHLQQSVEKSLKAWLALRGIDYPRTHDLNVLLGLLEDQDEEVGPYWPLLELNPFAVQFRYELPGEEFPNFEQLARLSEQLLMHVESIA</sequence>
<gene>
    <name evidence="2" type="ORF">QJ522_21105</name>
</gene>
<dbReference type="RefSeq" id="WP_349246983.1">
    <property type="nucleotide sequence ID" value="NZ_JASCXX010000040.1"/>
</dbReference>
<accession>A0AAW6U4W7</accession>
<dbReference type="SMART" id="SM00748">
    <property type="entry name" value="HEPN"/>
    <property type="match status" value="1"/>
</dbReference>
<name>A0AAW6U4W7_9BACT</name>